<keyword evidence="4" id="KW-1185">Reference proteome</keyword>
<dbReference type="Proteomes" id="UP000601027">
    <property type="component" value="Unassembled WGS sequence"/>
</dbReference>
<dbReference type="InterPro" id="IPR010982">
    <property type="entry name" value="Lambda_DNA-bd_dom_sf"/>
</dbReference>
<feature type="domain" description="HTH cro/C1-type" evidence="2">
    <location>
        <begin position="6"/>
        <end position="66"/>
    </location>
</feature>
<proteinExistence type="predicted"/>
<dbReference type="EMBL" id="JAEVHM010000056">
    <property type="protein sequence ID" value="MBM0232882.1"/>
    <property type="molecule type" value="Genomic_DNA"/>
</dbReference>
<name>A0ABS1XUF4_9ACTN</name>
<gene>
    <name evidence="3" type="ORF">JNW91_14045</name>
</gene>
<feature type="region of interest" description="Disordered" evidence="1">
    <location>
        <begin position="115"/>
        <end position="136"/>
    </location>
</feature>
<dbReference type="Gene3D" id="1.10.260.40">
    <property type="entry name" value="lambda repressor-like DNA-binding domains"/>
    <property type="match status" value="1"/>
</dbReference>
<organism evidence="3 4">
    <name type="scientific">Micromonospora parastrephiae</name>
    <dbReference type="NCBI Taxonomy" id="2806101"/>
    <lineage>
        <taxon>Bacteria</taxon>
        <taxon>Bacillati</taxon>
        <taxon>Actinomycetota</taxon>
        <taxon>Actinomycetes</taxon>
        <taxon>Micromonosporales</taxon>
        <taxon>Micromonosporaceae</taxon>
        <taxon>Micromonospora</taxon>
    </lineage>
</organism>
<dbReference type="InterPro" id="IPR001387">
    <property type="entry name" value="Cro/C1-type_HTH"/>
</dbReference>
<sequence>MIADRMKDLRKKRGWSAAHLAKEMKQVGIGWDRSIVANLELGRRATVTVEELFALAYVLSVAPVHLMVPPVDDDADTRITVVEGWDVPPGTARDWIRGEMPFGTADHRRFFAEVPPDEAREPYSTPVAGGLVDGER</sequence>
<dbReference type="CDD" id="cd00093">
    <property type="entry name" value="HTH_XRE"/>
    <property type="match status" value="1"/>
</dbReference>
<dbReference type="PROSITE" id="PS50943">
    <property type="entry name" value="HTH_CROC1"/>
    <property type="match status" value="1"/>
</dbReference>
<dbReference type="SUPFAM" id="SSF47413">
    <property type="entry name" value="lambda repressor-like DNA-binding domains"/>
    <property type="match status" value="1"/>
</dbReference>
<evidence type="ECO:0000313" key="4">
    <source>
        <dbReference type="Proteomes" id="UP000601027"/>
    </source>
</evidence>
<evidence type="ECO:0000256" key="1">
    <source>
        <dbReference type="SAM" id="MobiDB-lite"/>
    </source>
</evidence>
<comment type="caution">
    <text evidence="3">The sequence shown here is derived from an EMBL/GenBank/DDBJ whole genome shotgun (WGS) entry which is preliminary data.</text>
</comment>
<reference evidence="3 4" key="1">
    <citation type="submission" date="2021-01" db="EMBL/GenBank/DDBJ databases">
        <title>Draft genome sequence of Micromonospora sp. strain STR1_7.</title>
        <authorList>
            <person name="Karlyshev A."/>
            <person name="Jawad R."/>
        </authorList>
    </citation>
    <scope>NUCLEOTIDE SEQUENCE [LARGE SCALE GENOMIC DNA]</scope>
    <source>
        <strain evidence="3 4">STR1-7</strain>
    </source>
</reference>
<dbReference type="SMART" id="SM00530">
    <property type="entry name" value="HTH_XRE"/>
    <property type="match status" value="1"/>
</dbReference>
<protein>
    <submittedName>
        <fullName evidence="3">Helix-turn-helix transcriptional regulator</fullName>
    </submittedName>
</protein>
<evidence type="ECO:0000259" key="2">
    <source>
        <dbReference type="PROSITE" id="PS50943"/>
    </source>
</evidence>
<evidence type="ECO:0000313" key="3">
    <source>
        <dbReference type="EMBL" id="MBM0232882.1"/>
    </source>
</evidence>
<accession>A0ABS1XUF4</accession>